<evidence type="ECO:0000313" key="4">
    <source>
        <dbReference type="Proteomes" id="UP001195914"/>
    </source>
</evidence>
<comment type="caution">
    <text evidence="3">The sequence shown here is derived from an EMBL/GenBank/DDBJ whole genome shotgun (WGS) entry which is preliminary data.</text>
</comment>
<reference evidence="3" key="1">
    <citation type="journal article" date="2014" name="Nucleic Acids Res.">
        <title>The evolutionary dynamics of variant antigen genes in Babesia reveal a history of genomic innovation underlying host-parasite interaction.</title>
        <authorList>
            <person name="Jackson A.P."/>
            <person name="Otto T.D."/>
            <person name="Darby A."/>
            <person name="Ramaprasad A."/>
            <person name="Xia D."/>
            <person name="Echaide I.E."/>
            <person name="Farber M."/>
            <person name="Gahlot S."/>
            <person name="Gamble J."/>
            <person name="Gupta D."/>
            <person name="Gupta Y."/>
            <person name="Jackson L."/>
            <person name="Malandrin L."/>
            <person name="Malas T.B."/>
            <person name="Moussa E."/>
            <person name="Nair M."/>
            <person name="Reid A.J."/>
            <person name="Sanders M."/>
            <person name="Sharma J."/>
            <person name="Tracey A."/>
            <person name="Quail M.A."/>
            <person name="Weir W."/>
            <person name="Wastling J.M."/>
            <person name="Hall N."/>
            <person name="Willadsen P."/>
            <person name="Lingelbach K."/>
            <person name="Shiels B."/>
            <person name="Tait A."/>
            <person name="Berriman M."/>
            <person name="Allred D.R."/>
            <person name="Pain A."/>
        </authorList>
    </citation>
    <scope>NUCLEOTIDE SEQUENCE</scope>
    <source>
        <strain evidence="3">1802A</strain>
    </source>
</reference>
<accession>A0AAD9GIR6</accession>
<keyword evidence="1" id="KW-0175">Coiled coil</keyword>
<dbReference type="AlphaFoldDB" id="A0AAD9GIR6"/>
<name>A0AAD9GIR6_BABDI</name>
<feature type="compositionally biased region" description="Acidic residues" evidence="2">
    <location>
        <begin position="372"/>
        <end position="389"/>
    </location>
</feature>
<keyword evidence="4" id="KW-1185">Reference proteome</keyword>
<organism evidence="3 4">
    <name type="scientific">Babesia divergens</name>
    <dbReference type="NCBI Taxonomy" id="32595"/>
    <lineage>
        <taxon>Eukaryota</taxon>
        <taxon>Sar</taxon>
        <taxon>Alveolata</taxon>
        <taxon>Apicomplexa</taxon>
        <taxon>Aconoidasida</taxon>
        <taxon>Piroplasmida</taxon>
        <taxon>Babesiidae</taxon>
        <taxon>Babesia</taxon>
    </lineage>
</organism>
<protein>
    <submittedName>
        <fullName evidence="3">GCC2 and GCC3 domain containing protein</fullName>
    </submittedName>
</protein>
<gene>
    <name evidence="3" type="ORF">X943_001098</name>
</gene>
<feature type="region of interest" description="Disordered" evidence="2">
    <location>
        <begin position="368"/>
        <end position="389"/>
    </location>
</feature>
<sequence>MTPFVTTLVCGCLLLNSGYFFYVVTKSFVHAFLVNIKHKDDKHVFRNWLWIANFLLFFESRQTSREPVISYSQTKGTLQLKLHRKRRSFLGFKSMALKSLERYYFTNIVTELYRIVVCRLKLDVMPKLFIEFLLRLSISFTKFEGKMTKKELFKDLADGDLSRLVAWATETESRKLQKIVRLDSADGGHSIPNMLLDDESLTGAIGLSREELQYIMDCLFDDKVLMGKTNLSDFYHSLTRIWIMDTDMLTFLFSVFKHVKMHNDKECVDAIEKSNQKLRRIQSKLEEAINGESSIDQAKQRANVSEMESRLQGLIAEQEQLRTRLKEMQANPDSYMLPDEGEKVESGLEAMMQDLGFTVKGALEKYVADYEPSSDEDSDSDSDSDASSD</sequence>
<feature type="coiled-coil region" evidence="1">
    <location>
        <begin position="268"/>
        <end position="331"/>
    </location>
</feature>
<reference evidence="3" key="2">
    <citation type="submission" date="2021-05" db="EMBL/GenBank/DDBJ databases">
        <authorList>
            <person name="Pain A."/>
        </authorList>
    </citation>
    <scope>NUCLEOTIDE SEQUENCE</scope>
    <source>
        <strain evidence="3">1802A</strain>
    </source>
</reference>
<evidence type="ECO:0000313" key="3">
    <source>
        <dbReference type="EMBL" id="KAK1939133.1"/>
    </source>
</evidence>
<dbReference type="EMBL" id="JAHBMH010000009">
    <property type="protein sequence ID" value="KAK1939133.1"/>
    <property type="molecule type" value="Genomic_DNA"/>
</dbReference>
<proteinExistence type="predicted"/>
<evidence type="ECO:0000256" key="1">
    <source>
        <dbReference type="SAM" id="Coils"/>
    </source>
</evidence>
<evidence type="ECO:0000256" key="2">
    <source>
        <dbReference type="SAM" id="MobiDB-lite"/>
    </source>
</evidence>
<dbReference type="Proteomes" id="UP001195914">
    <property type="component" value="Unassembled WGS sequence"/>
</dbReference>